<organism evidence="12 13">
    <name type="scientific">Diploscapter pachys</name>
    <dbReference type="NCBI Taxonomy" id="2018661"/>
    <lineage>
        <taxon>Eukaryota</taxon>
        <taxon>Metazoa</taxon>
        <taxon>Ecdysozoa</taxon>
        <taxon>Nematoda</taxon>
        <taxon>Chromadorea</taxon>
        <taxon>Rhabditida</taxon>
        <taxon>Rhabditina</taxon>
        <taxon>Rhabditomorpha</taxon>
        <taxon>Rhabditoidea</taxon>
        <taxon>Rhabditidae</taxon>
        <taxon>Diploscapter</taxon>
    </lineage>
</organism>
<evidence type="ECO:0000256" key="2">
    <source>
        <dbReference type="ARBA" id="ARBA00004922"/>
    </source>
</evidence>
<keyword evidence="6" id="KW-0735">Signal-anchor</keyword>
<evidence type="ECO:0000256" key="4">
    <source>
        <dbReference type="ARBA" id="ARBA00022679"/>
    </source>
</evidence>
<accession>A0A2A2LWF6</accession>
<dbReference type="GO" id="GO:0008375">
    <property type="term" value="F:acetylglucosaminyltransferase activity"/>
    <property type="evidence" value="ECO:0007669"/>
    <property type="project" value="TreeGrafter"/>
</dbReference>
<keyword evidence="3" id="KW-0328">Glycosyltransferase</keyword>
<evidence type="ECO:0000256" key="8">
    <source>
        <dbReference type="ARBA" id="ARBA00023136"/>
    </source>
</evidence>
<gene>
    <name evidence="12" type="ORF">WR25_03939</name>
</gene>
<comment type="caution">
    <text evidence="12">The sequence shown here is derived from an EMBL/GenBank/DDBJ whole genome shotgun (WGS) entry which is preliminary data.</text>
</comment>
<keyword evidence="13" id="KW-1185">Reference proteome</keyword>
<dbReference type="PANTHER" id="PTHR19297">
    <property type="entry name" value="GLYCOSYLTRANSFERASE 14 FAMILY MEMBER"/>
    <property type="match status" value="1"/>
</dbReference>
<sequence length="507" mass="58934">MCILTCKMRMNRIRATNFVLTFLTCQLIEYFKIIWISSGISGAHTWEGFLVSCRYFQLNMRIFIRIWVPLVAYGIIIYLLYTYFSYEKALMIKQPLRFSWINYSSGIAIRKKNIRSGISKSITATNTYNEKDLLDSININCQDIITNKPDPTIEIRYKSWRYNFDEWENKLINSEDRCSTIKVLFRFDTEPRSIEEAKYPLAYGLVVYKDIIQLLFMISSIYAPQNEYCIAVSGSSNELFKILMADFEKCFKNVHVLNRPPISWGSFEIINSTYACLDYLAKLSTPWKYYQYLSGFDAPLKTNYEMVQIFKAMKGAWNVEIKNFQPERLNGDIRNTTPPLNIYKSSLSSLVPRSAANMIVNSPMTRQLFEYLSHSYIPDEAFWATLAANRKTFPIPGSNIDGVEFVANIQKVSKKLQESSKTKAKCPMKTYVTISYYISRYQDWYSGCHGKYVSGSCVFGFKDAFQLLSAPHLVAHKFYSDFEPAGYFCILKVSHFHNMTYYTQYGD</sequence>
<dbReference type="PANTHER" id="PTHR19297:SF185">
    <property type="entry name" value="BETA-1,3-GALACTOSYL-O-GLYCOSYL-GLYCOPROTEIN BETA-1,6-N-ACETYLGLUCOSAMINYLTRANSFERASE 3"/>
    <property type="match status" value="1"/>
</dbReference>
<dbReference type="GO" id="GO:0016020">
    <property type="term" value="C:membrane"/>
    <property type="evidence" value="ECO:0007669"/>
    <property type="project" value="UniProtKB-SubCell"/>
</dbReference>
<evidence type="ECO:0000256" key="1">
    <source>
        <dbReference type="ARBA" id="ARBA00004606"/>
    </source>
</evidence>
<dbReference type="OrthoDB" id="2019572at2759"/>
<keyword evidence="4" id="KW-0808">Transferase</keyword>
<dbReference type="Pfam" id="PF02485">
    <property type="entry name" value="Branch"/>
    <property type="match status" value="1"/>
</dbReference>
<comment type="pathway">
    <text evidence="2">Protein modification; protein glycosylation.</text>
</comment>
<dbReference type="STRING" id="2018661.A0A2A2LWF6"/>
<evidence type="ECO:0000256" key="3">
    <source>
        <dbReference type="ARBA" id="ARBA00022676"/>
    </source>
</evidence>
<evidence type="ECO:0000256" key="5">
    <source>
        <dbReference type="ARBA" id="ARBA00022692"/>
    </source>
</evidence>
<keyword evidence="8 11" id="KW-0472">Membrane</keyword>
<proteinExistence type="inferred from homology"/>
<evidence type="ECO:0000256" key="9">
    <source>
        <dbReference type="ARBA" id="ARBA00023180"/>
    </source>
</evidence>
<dbReference type="AlphaFoldDB" id="A0A2A2LWF6"/>
<keyword evidence="7 11" id="KW-1133">Transmembrane helix</keyword>
<dbReference type="InterPro" id="IPR003406">
    <property type="entry name" value="Glyco_trans_14"/>
</dbReference>
<evidence type="ECO:0000256" key="6">
    <source>
        <dbReference type="ARBA" id="ARBA00022968"/>
    </source>
</evidence>
<evidence type="ECO:0000256" key="7">
    <source>
        <dbReference type="ARBA" id="ARBA00022989"/>
    </source>
</evidence>
<name>A0A2A2LWF6_9BILA</name>
<reference evidence="12 13" key="1">
    <citation type="journal article" date="2017" name="Curr. Biol.">
        <title>Genome architecture and evolution of a unichromosomal asexual nematode.</title>
        <authorList>
            <person name="Fradin H."/>
            <person name="Zegar C."/>
            <person name="Gutwein M."/>
            <person name="Lucas J."/>
            <person name="Kovtun M."/>
            <person name="Corcoran D."/>
            <person name="Baugh L.R."/>
            <person name="Kiontke K."/>
            <person name="Gunsalus K."/>
            <person name="Fitch D.H."/>
            <person name="Piano F."/>
        </authorList>
    </citation>
    <scope>NUCLEOTIDE SEQUENCE [LARGE SCALE GENOMIC DNA]</scope>
    <source>
        <strain evidence="12">PF1309</strain>
    </source>
</reference>
<evidence type="ECO:0008006" key="14">
    <source>
        <dbReference type="Google" id="ProtNLM"/>
    </source>
</evidence>
<keyword evidence="5 11" id="KW-0812">Transmembrane</keyword>
<evidence type="ECO:0000313" key="13">
    <source>
        <dbReference type="Proteomes" id="UP000218231"/>
    </source>
</evidence>
<protein>
    <recommendedName>
        <fullName evidence="14">Core-2/I-Branching enzyme</fullName>
    </recommendedName>
</protein>
<feature type="transmembrane region" description="Helical" evidence="11">
    <location>
        <begin position="62"/>
        <end position="84"/>
    </location>
</feature>
<keyword evidence="9" id="KW-0325">Glycoprotein</keyword>
<evidence type="ECO:0000256" key="10">
    <source>
        <dbReference type="ARBA" id="ARBA00038150"/>
    </source>
</evidence>
<dbReference type="Proteomes" id="UP000218231">
    <property type="component" value="Unassembled WGS sequence"/>
</dbReference>
<comment type="subcellular location">
    <subcellularLocation>
        <location evidence="1">Membrane</location>
        <topology evidence="1">Single-pass type II membrane protein</topology>
    </subcellularLocation>
</comment>
<evidence type="ECO:0000313" key="12">
    <source>
        <dbReference type="EMBL" id="PAV90542.1"/>
    </source>
</evidence>
<comment type="similarity">
    <text evidence="10">Belongs to the glycosyltransferase 14 family.</text>
</comment>
<evidence type="ECO:0000256" key="11">
    <source>
        <dbReference type="SAM" id="Phobius"/>
    </source>
</evidence>
<dbReference type="EMBL" id="LIAE01006368">
    <property type="protein sequence ID" value="PAV90542.1"/>
    <property type="molecule type" value="Genomic_DNA"/>
</dbReference>